<dbReference type="Pfam" id="PF00746">
    <property type="entry name" value="Gram_pos_anchor"/>
    <property type="match status" value="1"/>
</dbReference>
<dbReference type="InterPro" id="IPR019931">
    <property type="entry name" value="LPXTG_anchor"/>
</dbReference>
<accession>A0ABS9CIL5</accession>
<dbReference type="Proteomes" id="UP001299220">
    <property type="component" value="Unassembled WGS sequence"/>
</dbReference>
<feature type="domain" description="Gram-positive cocci surface proteins LPxTG" evidence="7">
    <location>
        <begin position="1806"/>
        <end position="1844"/>
    </location>
</feature>
<keyword evidence="4" id="KW-0572">Peptidoglycan-anchor</keyword>
<dbReference type="InterPro" id="IPR013783">
    <property type="entry name" value="Ig-like_fold"/>
</dbReference>
<feature type="region of interest" description="Disordered" evidence="5">
    <location>
        <begin position="1396"/>
        <end position="1419"/>
    </location>
</feature>
<evidence type="ECO:0000259" key="8">
    <source>
        <dbReference type="Pfam" id="PF17802"/>
    </source>
</evidence>
<protein>
    <submittedName>
        <fullName evidence="9">LPXTG cell wall anchor domain-containing protein</fullName>
    </submittedName>
</protein>
<dbReference type="InterPro" id="IPR008966">
    <property type="entry name" value="Adhesion_dom_sf"/>
</dbReference>
<sequence>MTVPVCSAETLEIHQHTADCYDSDGNLTCGYANFVVHRHDSTCYDENGNLWCPLPEIEAHQHTDSCYTQPDEPVDPVLICEKPEVTLHEHNADCFRDDGYLICEMLEVLEHQHTDACFETVEESVDTETLTCTLPEDENHAHIALCYGTWVLTCELEEHTHTEDCYPQEASAVYGIMLLDGETDGKLPVAKLSGNETKYNPATDQFTTKVRIDFQFTAETGRPTAGTVYTYTYPKGITVPDDIVNKDAQNLYDGDKLAGTYQFIKNEDGTYSVQVIFNENYVNESGDTVTGYVQFEGSFSKEDMNDKGDIVVGGDGAVVLVPGEDITYPKDETERYNIDVRKSGSWVQDGDKLVYTVYIRTTKGTPDPISFTDTITCDGLTLGEPVVTIEKGTSDYYLSWNGTWTPNDQNDWSEVSGIEHTNGNGELTLMLSKLSTEEKTDSNYTYITGEVYKITYTYPITAQTVAVVSPKNKATVTAKDETKGQTVTDSAEITVNVNKDFSYTLDKYGQVASDKPGYIKWTVTVNNNEQDIAGAKLADGMLGLVEDTAKDIVIYPAEGATVTKDENGKITDITFTATENGVNKNKYTITYYTPVKESWDGTTVTNKAAFDPTPGDDGDEKEVTASVTVSGVQLNKWGQFNGATNKIDWTITVNAGNLDIAGATLTDEMFAALSETDFTIEPSTGYSFTKDTDGKITGITFTEVEDGKNTQSYTIKYSTAVTENENGTTSPVTNSATLSPGEGKEGTPIGSESTVKPDEIQLTKSGRYTWDKKISWTITVNASKLNIAGAVLTDEMFSRLTASDITIQKNGGTPDSSEYTVDVDENGKITSITFNATEENSVNTNQYTITYTTDEPQAWNDKTVHNQAKLTLDGKETPGTADVTVPGDGSVAKSVGTGTVSDDGTAMTIPWTVTLTIPKGGLPAGTTIVDDVTKNQWGNTNTNQWMTRSQITAWATNLTWTDNNGNPVGGTNTYNPPPEQVTFLASDGNTYTFKQINEYKAPAGEEGVNYEALTYTLFTIHFPEGLIPPEGATRLTFTYSTTVDLTKATTGGNKFYNDIQVGGKETGTEYTYYKPGVVKTDGNGSTDTTTVSNEGELTWKVKATVGEGNKKLTLIDTLPEGVTLESLRLTGWGNLNMELTVGEDGTISGTDSTNQYTVSGTYQDRVITLNIEPKTEGNTIQTGAEFTLIVTCQVDNAENQSESKTLTNTAKMKLDGGEIGSSNQTQEWTYQKEEVVTQVVNKSGGWDNTNRIMNYTVILNPEGNDILEGSDTLTLVDTMSYKNQFTLYHPFTGTYNINAALIQSSVKLYEATWDEAQGKWVAGEPVTGWSWTYEAKTGENSWDLHDATNTITATGIPDGTPLMLQYSYRVTCNVPDEINGQKTYFDLKFSNTAKLEGTDHSGEHSSSNTKWEHSSDSAGVTTDKSYTFYKVEAGNYNVSLAGATFSVYKYDTSTSEYGTEPVKTYSTNASGSFQITRQEKDASGNVTFNYDTNTLYKVTETAPPEGYRLPDEVKTFYFYFSSTEDTVHTLPNNLPSDAVDLTNEARTVYVENVKNTTEITVEKKWKDANNNDVTATKGSTISFDLYQIASTTPPGGGGSGEGETGTTTGVSYVAECNSSIIITGTFSDVAVGDTVKVSVDYTWQASLYSVAPSEWSGVSDGTGEYANNGYTYEYTCKIMSSTISFKTGDREESIRSIRCTLVEAGTSSNPDSSGSGDGEETTDPTPTEPAGTYINTYTISNTDGWTWSKDDLPLTGTDKDNNTIYYTYYVVEHSGANYSTSYENNGGISSGTITIKNTESDTPVYELPETGGPGTTLYSAGGLLLMAAAGRLLLHKRKKRRKEDSASS</sequence>
<feature type="compositionally biased region" description="Polar residues" evidence="5">
    <location>
        <begin position="724"/>
        <end position="738"/>
    </location>
</feature>
<evidence type="ECO:0000256" key="6">
    <source>
        <dbReference type="SAM" id="Phobius"/>
    </source>
</evidence>
<evidence type="ECO:0000256" key="1">
    <source>
        <dbReference type="ARBA" id="ARBA00022512"/>
    </source>
</evidence>
<keyword evidence="6" id="KW-0812">Transmembrane</keyword>
<keyword evidence="3" id="KW-0732">Signal</keyword>
<feature type="domain" description="SpaA-like prealbumin fold" evidence="8">
    <location>
        <begin position="1426"/>
        <end position="1517"/>
    </location>
</feature>
<evidence type="ECO:0000259" key="7">
    <source>
        <dbReference type="Pfam" id="PF00746"/>
    </source>
</evidence>
<evidence type="ECO:0000313" key="10">
    <source>
        <dbReference type="Proteomes" id="UP001299220"/>
    </source>
</evidence>
<evidence type="ECO:0000256" key="4">
    <source>
        <dbReference type="ARBA" id="ARBA00023088"/>
    </source>
</evidence>
<gene>
    <name evidence="9" type="ORF">JQM67_00010</name>
</gene>
<dbReference type="RefSeq" id="WP_235321943.1">
    <property type="nucleotide sequence ID" value="NZ_JAFBIT010000001.1"/>
</dbReference>
<dbReference type="Gene3D" id="2.60.40.740">
    <property type="match status" value="4"/>
</dbReference>
<keyword evidence="6" id="KW-0472">Membrane</keyword>
<reference evidence="9 10" key="1">
    <citation type="submission" date="2020-12" db="EMBL/GenBank/DDBJ databases">
        <title>Whole genome sequences of gut porcine anaerobes.</title>
        <authorList>
            <person name="Kubasova T."/>
            <person name="Jahodarova E."/>
            <person name="Rychlik I."/>
        </authorList>
    </citation>
    <scope>NUCLEOTIDE SEQUENCE [LARGE SCALE GENOMIC DNA]</scope>
    <source>
        <strain evidence="9 10">An867</strain>
    </source>
</reference>
<dbReference type="SUPFAM" id="SSF49401">
    <property type="entry name" value="Bacterial adhesins"/>
    <property type="match status" value="3"/>
</dbReference>
<dbReference type="InterPro" id="IPR041033">
    <property type="entry name" value="SpaA_PFL_dom_1"/>
</dbReference>
<dbReference type="NCBIfam" id="TIGR01167">
    <property type="entry name" value="LPXTG_anchor"/>
    <property type="match status" value="1"/>
</dbReference>
<keyword evidence="1" id="KW-0134">Cell wall</keyword>
<keyword evidence="2" id="KW-0964">Secreted</keyword>
<feature type="compositionally biased region" description="Low complexity" evidence="5">
    <location>
        <begin position="1723"/>
        <end position="1732"/>
    </location>
</feature>
<evidence type="ECO:0000313" key="9">
    <source>
        <dbReference type="EMBL" id="MCF2650994.1"/>
    </source>
</evidence>
<keyword evidence="10" id="KW-1185">Reference proteome</keyword>
<organism evidence="9 10">
    <name type="scientific">Anaeromassilibacillus senegalensis</name>
    <dbReference type="NCBI Taxonomy" id="1673717"/>
    <lineage>
        <taxon>Bacteria</taxon>
        <taxon>Bacillati</taxon>
        <taxon>Bacillota</taxon>
        <taxon>Clostridia</taxon>
        <taxon>Eubacteriales</taxon>
        <taxon>Acutalibacteraceae</taxon>
        <taxon>Anaeromassilibacillus</taxon>
    </lineage>
</organism>
<feature type="region of interest" description="Disordered" evidence="5">
    <location>
        <begin position="1704"/>
        <end position="1732"/>
    </location>
</feature>
<evidence type="ECO:0000256" key="5">
    <source>
        <dbReference type="SAM" id="MobiDB-lite"/>
    </source>
</evidence>
<comment type="caution">
    <text evidence="9">The sequence shown here is derived from an EMBL/GenBank/DDBJ whole genome shotgun (WGS) entry which is preliminary data.</text>
</comment>
<feature type="transmembrane region" description="Helical" evidence="6">
    <location>
        <begin position="1817"/>
        <end position="1834"/>
    </location>
</feature>
<feature type="region of interest" description="Disordered" evidence="5">
    <location>
        <begin position="724"/>
        <end position="754"/>
    </location>
</feature>
<name>A0ABS9CIL5_9FIRM</name>
<evidence type="ECO:0000256" key="2">
    <source>
        <dbReference type="ARBA" id="ARBA00022525"/>
    </source>
</evidence>
<proteinExistence type="predicted"/>
<dbReference type="Pfam" id="PF17802">
    <property type="entry name" value="SpaA"/>
    <property type="match status" value="1"/>
</dbReference>
<feature type="compositionally biased region" description="Low complexity" evidence="5">
    <location>
        <begin position="1705"/>
        <end position="1714"/>
    </location>
</feature>
<dbReference type="Gene3D" id="2.60.40.10">
    <property type="entry name" value="Immunoglobulins"/>
    <property type="match status" value="1"/>
</dbReference>
<evidence type="ECO:0000256" key="3">
    <source>
        <dbReference type="ARBA" id="ARBA00022729"/>
    </source>
</evidence>
<keyword evidence="6" id="KW-1133">Transmembrane helix</keyword>
<dbReference type="EMBL" id="JAFBIT010000001">
    <property type="protein sequence ID" value="MCF2650994.1"/>
    <property type="molecule type" value="Genomic_DNA"/>
</dbReference>